<dbReference type="GO" id="GO:0005524">
    <property type="term" value="F:ATP binding"/>
    <property type="evidence" value="ECO:0007669"/>
    <property type="project" value="InterPro"/>
</dbReference>
<evidence type="ECO:0000259" key="1">
    <source>
        <dbReference type="PROSITE" id="PS50011"/>
    </source>
</evidence>
<dbReference type="PROSITE" id="PS50011">
    <property type="entry name" value="PROTEIN_KINASE_DOM"/>
    <property type="match status" value="1"/>
</dbReference>
<dbReference type="AlphaFoldDB" id="A0AAD7G8V1"/>
<organism evidence="2 3">
    <name type="scientific">Mycena rosella</name>
    <name type="common">Pink bonnet</name>
    <name type="synonym">Agaricus rosellus</name>
    <dbReference type="NCBI Taxonomy" id="1033263"/>
    <lineage>
        <taxon>Eukaryota</taxon>
        <taxon>Fungi</taxon>
        <taxon>Dikarya</taxon>
        <taxon>Basidiomycota</taxon>
        <taxon>Agaricomycotina</taxon>
        <taxon>Agaricomycetes</taxon>
        <taxon>Agaricomycetidae</taxon>
        <taxon>Agaricales</taxon>
        <taxon>Marasmiineae</taxon>
        <taxon>Mycenaceae</taxon>
        <taxon>Mycena</taxon>
    </lineage>
</organism>
<dbReference type="Gene3D" id="1.10.510.10">
    <property type="entry name" value="Transferase(Phosphotransferase) domain 1"/>
    <property type="match status" value="1"/>
</dbReference>
<dbReference type="InterPro" id="IPR011009">
    <property type="entry name" value="Kinase-like_dom_sf"/>
</dbReference>
<evidence type="ECO:0000313" key="2">
    <source>
        <dbReference type="EMBL" id="KAJ7667143.1"/>
    </source>
</evidence>
<gene>
    <name evidence="2" type="ORF">B0H17DRAFT_1210432</name>
</gene>
<comment type="caution">
    <text evidence="2">The sequence shown here is derived from an EMBL/GenBank/DDBJ whole genome shotgun (WGS) entry which is preliminary data.</text>
</comment>
<feature type="domain" description="Protein kinase" evidence="1">
    <location>
        <begin position="1"/>
        <end position="119"/>
    </location>
</feature>
<dbReference type="Proteomes" id="UP001221757">
    <property type="component" value="Unassembled WGS sequence"/>
</dbReference>
<dbReference type="InterPro" id="IPR000719">
    <property type="entry name" value="Prot_kinase_dom"/>
</dbReference>
<proteinExistence type="predicted"/>
<dbReference type="EMBL" id="JARKIE010000205">
    <property type="protein sequence ID" value="KAJ7667143.1"/>
    <property type="molecule type" value="Genomic_DNA"/>
</dbReference>
<sequence length="119" mass="13196">MHDWKFTVCQGAVGKQWAAGATPTQHGSEEREIFRFFEEGVAVGRQSSPTRHQSVEACPPVTRSDAADLVRTIFTAVKYIRAAGSVHRDLKPENLFRTTAEDADIMIADFGLSRIMEAD</sequence>
<reference evidence="2" key="1">
    <citation type="submission" date="2023-03" db="EMBL/GenBank/DDBJ databases">
        <title>Massive genome expansion in bonnet fungi (Mycena s.s.) driven by repeated elements and novel gene families across ecological guilds.</title>
        <authorList>
            <consortium name="Lawrence Berkeley National Laboratory"/>
            <person name="Harder C.B."/>
            <person name="Miyauchi S."/>
            <person name="Viragh M."/>
            <person name="Kuo A."/>
            <person name="Thoen E."/>
            <person name="Andreopoulos B."/>
            <person name="Lu D."/>
            <person name="Skrede I."/>
            <person name="Drula E."/>
            <person name="Henrissat B."/>
            <person name="Morin E."/>
            <person name="Kohler A."/>
            <person name="Barry K."/>
            <person name="LaButti K."/>
            <person name="Morin E."/>
            <person name="Salamov A."/>
            <person name="Lipzen A."/>
            <person name="Mereny Z."/>
            <person name="Hegedus B."/>
            <person name="Baldrian P."/>
            <person name="Stursova M."/>
            <person name="Weitz H."/>
            <person name="Taylor A."/>
            <person name="Grigoriev I.V."/>
            <person name="Nagy L.G."/>
            <person name="Martin F."/>
            <person name="Kauserud H."/>
        </authorList>
    </citation>
    <scope>NUCLEOTIDE SEQUENCE</scope>
    <source>
        <strain evidence="2">CBHHK067</strain>
    </source>
</reference>
<accession>A0AAD7G8V1</accession>
<dbReference type="PANTHER" id="PTHR24347">
    <property type="entry name" value="SERINE/THREONINE-PROTEIN KINASE"/>
    <property type="match status" value="1"/>
</dbReference>
<keyword evidence="3" id="KW-1185">Reference proteome</keyword>
<dbReference type="Pfam" id="PF00069">
    <property type="entry name" value="Pkinase"/>
    <property type="match status" value="1"/>
</dbReference>
<evidence type="ECO:0000313" key="3">
    <source>
        <dbReference type="Proteomes" id="UP001221757"/>
    </source>
</evidence>
<dbReference type="SUPFAM" id="SSF56112">
    <property type="entry name" value="Protein kinase-like (PK-like)"/>
    <property type="match status" value="1"/>
</dbReference>
<name>A0AAD7G8V1_MYCRO</name>
<protein>
    <recommendedName>
        <fullName evidence="1">Protein kinase domain-containing protein</fullName>
    </recommendedName>
</protein>
<dbReference type="GO" id="GO:0004672">
    <property type="term" value="F:protein kinase activity"/>
    <property type="evidence" value="ECO:0007669"/>
    <property type="project" value="InterPro"/>
</dbReference>